<dbReference type="CDD" id="cd00093">
    <property type="entry name" value="HTH_XRE"/>
    <property type="match status" value="1"/>
</dbReference>
<comment type="caution">
    <text evidence="3">The sequence shown here is derived from an EMBL/GenBank/DDBJ whole genome shotgun (WGS) entry which is preliminary data.</text>
</comment>
<evidence type="ECO:0000259" key="2">
    <source>
        <dbReference type="PROSITE" id="PS50943"/>
    </source>
</evidence>
<dbReference type="AlphaFoldDB" id="C0ECX9"/>
<dbReference type="HOGENOM" id="CLU_066192_4_5_9"/>
<dbReference type="PANTHER" id="PTHR46558">
    <property type="entry name" value="TRACRIPTIONAL REGULATORY PROTEIN-RELATED-RELATED"/>
    <property type="match status" value="1"/>
</dbReference>
<dbReference type="STRING" id="537013.CLOSTMETH_01700"/>
<dbReference type="InterPro" id="IPR001387">
    <property type="entry name" value="Cro/C1-type_HTH"/>
</dbReference>
<proteinExistence type="predicted"/>
<evidence type="ECO:0000256" key="1">
    <source>
        <dbReference type="ARBA" id="ARBA00023125"/>
    </source>
</evidence>
<dbReference type="Pfam" id="PF13443">
    <property type="entry name" value="HTH_26"/>
    <property type="match status" value="1"/>
</dbReference>
<dbReference type="InterPro" id="IPR010982">
    <property type="entry name" value="Lambda_DNA-bd_dom_sf"/>
</dbReference>
<reference evidence="3 4" key="2">
    <citation type="submission" date="2009-02" db="EMBL/GenBank/DDBJ databases">
        <title>Draft genome sequence of Clostridium methylpentosum (DSM 5476).</title>
        <authorList>
            <person name="Sudarsanam P."/>
            <person name="Ley R."/>
            <person name="Guruge J."/>
            <person name="Turnbaugh P.J."/>
            <person name="Mahowald M."/>
            <person name="Liep D."/>
            <person name="Gordon J."/>
        </authorList>
    </citation>
    <scope>NUCLEOTIDE SEQUENCE [LARGE SCALE GENOMIC DNA]</scope>
    <source>
        <strain evidence="3 4">DSM 5476</strain>
    </source>
</reference>
<name>C0ECX9_9FIRM</name>
<gene>
    <name evidence="3" type="ORF">CLOSTMETH_01700</name>
</gene>
<organism evidence="3 4">
    <name type="scientific">[Clostridium] methylpentosum DSM 5476</name>
    <dbReference type="NCBI Taxonomy" id="537013"/>
    <lineage>
        <taxon>Bacteria</taxon>
        <taxon>Bacillati</taxon>
        <taxon>Bacillota</taxon>
        <taxon>Clostridia</taxon>
        <taxon>Eubacteriales</taxon>
        <taxon>Oscillospiraceae</taxon>
        <taxon>Oscillospiraceae incertae sedis</taxon>
    </lineage>
</organism>
<evidence type="ECO:0000313" key="3">
    <source>
        <dbReference type="EMBL" id="EEG30631.1"/>
    </source>
</evidence>
<dbReference type="PANTHER" id="PTHR46558:SF11">
    <property type="entry name" value="HTH-TYPE TRANSCRIPTIONAL REGULATOR XRE"/>
    <property type="match status" value="1"/>
</dbReference>
<dbReference type="Gene3D" id="1.10.260.40">
    <property type="entry name" value="lambda repressor-like DNA-binding domains"/>
    <property type="match status" value="1"/>
</dbReference>
<dbReference type="GO" id="GO:0003677">
    <property type="term" value="F:DNA binding"/>
    <property type="evidence" value="ECO:0007669"/>
    <property type="project" value="UniProtKB-KW"/>
</dbReference>
<reference evidence="3 4" key="1">
    <citation type="submission" date="2009-01" db="EMBL/GenBank/DDBJ databases">
        <authorList>
            <person name="Fulton L."/>
            <person name="Clifton S."/>
            <person name="Fulton B."/>
            <person name="Xu J."/>
            <person name="Minx P."/>
            <person name="Pepin K.H."/>
            <person name="Johnson M."/>
            <person name="Bhonagiri V."/>
            <person name="Nash W.E."/>
            <person name="Mardis E.R."/>
            <person name="Wilson R.K."/>
        </authorList>
    </citation>
    <scope>NUCLEOTIDE SEQUENCE [LARGE SCALE GENOMIC DNA]</scope>
    <source>
        <strain evidence="3 4">DSM 5476</strain>
    </source>
</reference>
<dbReference type="Proteomes" id="UP000003340">
    <property type="component" value="Unassembled WGS sequence"/>
</dbReference>
<evidence type="ECO:0000313" key="4">
    <source>
        <dbReference type="Proteomes" id="UP000003340"/>
    </source>
</evidence>
<dbReference type="eggNOG" id="COG1974">
    <property type="taxonomic scope" value="Bacteria"/>
</dbReference>
<feature type="domain" description="HTH cro/C1-type" evidence="2">
    <location>
        <begin position="25"/>
        <end position="61"/>
    </location>
</feature>
<dbReference type="SUPFAM" id="SSF47413">
    <property type="entry name" value="lambda repressor-like DNA-binding domains"/>
    <property type="match status" value="1"/>
</dbReference>
<keyword evidence="4" id="KW-1185">Reference proteome</keyword>
<dbReference type="PROSITE" id="PS50943">
    <property type="entry name" value="HTH_CROC1"/>
    <property type="match status" value="1"/>
</dbReference>
<sequence length="112" mass="12594">MEFAQIFDNLLKEQKVSAYRMYKDTGIPEATIGRWRKGTSSPSIDNLQKIANYFNISIDYLLGQKKGASDDIDGQEFSPEAKLIAKLFDSLDEKSQAKVEGFLEALADQNKP</sequence>
<keyword evidence="1 3" id="KW-0238">DNA-binding</keyword>
<dbReference type="EMBL" id="ACEC01000058">
    <property type="protein sequence ID" value="EEG30631.1"/>
    <property type="molecule type" value="Genomic_DNA"/>
</dbReference>
<protein>
    <submittedName>
        <fullName evidence="3">DNA-binding helix-turn-helix protein</fullName>
    </submittedName>
</protein>
<dbReference type="SMART" id="SM00530">
    <property type="entry name" value="HTH_XRE"/>
    <property type="match status" value="1"/>
</dbReference>
<accession>C0ECX9</accession>